<dbReference type="Pfam" id="PF01323">
    <property type="entry name" value="DSBA"/>
    <property type="match status" value="1"/>
</dbReference>
<sequence length="238" mass="25654">MRVEIWSDINCPWCYIGKARFEQGLAAFPHREEVEVVHRSFELDPHAPRAARPVIPLLAAKYGMSLEQAEAAEARIAEHARGEGLPYLDGGRDAANSFDMHRLLHFAKARGRQAELLDALYRANFAEECSAFEPGRLLELAVEAGLDGEAAAAVLADPEAYADAVCEDEATASAMGATGVPFFVLDRRLGVSGAQPAETFTRALQQAWESRVPSPLIPVGAPGDAEACGPDGCELPQR</sequence>
<dbReference type="Proteomes" id="UP001212821">
    <property type="component" value="Chromosome"/>
</dbReference>
<evidence type="ECO:0000259" key="1">
    <source>
        <dbReference type="Pfam" id="PF01323"/>
    </source>
</evidence>
<accession>A0ABY7Q3R7</accession>
<evidence type="ECO:0000313" key="3">
    <source>
        <dbReference type="Proteomes" id="UP001212821"/>
    </source>
</evidence>
<dbReference type="PANTHER" id="PTHR13887:SF41">
    <property type="entry name" value="THIOREDOXIN SUPERFAMILY PROTEIN"/>
    <property type="match status" value="1"/>
</dbReference>
<dbReference type="RefSeq" id="WP_270144724.1">
    <property type="nucleotide sequence ID" value="NZ_CP115450.1"/>
</dbReference>
<feature type="domain" description="DSBA-like thioredoxin" evidence="1">
    <location>
        <begin position="3"/>
        <end position="205"/>
    </location>
</feature>
<dbReference type="InterPro" id="IPR036249">
    <property type="entry name" value="Thioredoxin-like_sf"/>
</dbReference>
<name>A0ABY7Q3R7_9ACTN</name>
<dbReference type="InterPro" id="IPR001853">
    <property type="entry name" value="DSBA-like_thioredoxin_dom"/>
</dbReference>
<keyword evidence="3" id="KW-1185">Reference proteome</keyword>
<proteinExistence type="predicted"/>
<dbReference type="SUPFAM" id="SSF52833">
    <property type="entry name" value="Thioredoxin-like"/>
    <property type="match status" value="1"/>
</dbReference>
<dbReference type="EMBL" id="CP115450">
    <property type="protein sequence ID" value="WBP87360.1"/>
    <property type="molecule type" value="Genomic_DNA"/>
</dbReference>
<evidence type="ECO:0000313" key="2">
    <source>
        <dbReference type="EMBL" id="WBP87360.1"/>
    </source>
</evidence>
<gene>
    <name evidence="2" type="ORF">O1G21_16940</name>
</gene>
<organism evidence="2 3">
    <name type="scientific">Kitasatospora cathayae</name>
    <dbReference type="NCBI Taxonomy" id="3004092"/>
    <lineage>
        <taxon>Bacteria</taxon>
        <taxon>Bacillati</taxon>
        <taxon>Actinomycetota</taxon>
        <taxon>Actinomycetes</taxon>
        <taxon>Kitasatosporales</taxon>
        <taxon>Streptomycetaceae</taxon>
        <taxon>Kitasatospora</taxon>
    </lineage>
</organism>
<dbReference type="Gene3D" id="3.40.30.10">
    <property type="entry name" value="Glutaredoxin"/>
    <property type="match status" value="1"/>
</dbReference>
<protein>
    <submittedName>
        <fullName evidence="2">DsbA family oxidoreductase</fullName>
    </submittedName>
</protein>
<dbReference type="PANTHER" id="PTHR13887">
    <property type="entry name" value="GLUTATHIONE S-TRANSFERASE KAPPA"/>
    <property type="match status" value="1"/>
</dbReference>
<reference evidence="3" key="1">
    <citation type="submission" date="2022-12" db="EMBL/GenBank/DDBJ databases">
        <authorList>
            <person name="Mo P."/>
        </authorList>
    </citation>
    <scope>NUCLEOTIDE SEQUENCE [LARGE SCALE GENOMIC DNA]</scope>
    <source>
        <strain evidence="3">HUAS 3-15</strain>
    </source>
</reference>
<dbReference type="CDD" id="cd03024">
    <property type="entry name" value="DsbA_FrnE"/>
    <property type="match status" value="1"/>
</dbReference>